<dbReference type="Proteomes" id="UP000029738">
    <property type="component" value="Unassembled WGS sequence"/>
</dbReference>
<proteinExistence type="predicted"/>
<comment type="caution">
    <text evidence="2">The sequence shown here is derived from an EMBL/GenBank/DDBJ whole genome shotgun (WGS) entry which is preliminary data.</text>
</comment>
<reference evidence="1" key="2">
    <citation type="submission" date="2019-11" db="EMBL/GenBank/DDBJ databases">
        <title>Improved Assembly of Tolypothrix boutellei genome.</title>
        <authorList>
            <person name="Sarangi A.N."/>
            <person name="Mukherjee M."/>
            <person name="Ghosh S."/>
            <person name="Singh D."/>
            <person name="Das A."/>
            <person name="Kant S."/>
            <person name="Prusty A."/>
            <person name="Tripathy S."/>
        </authorList>
    </citation>
    <scope>NUCLEOTIDE SEQUENCE</scope>
    <source>
        <strain evidence="1">VB521301</strain>
    </source>
</reference>
<dbReference type="RefSeq" id="WP_038082045.1">
    <property type="nucleotide sequence ID" value="NZ_JHEG04000001.1"/>
</dbReference>
<gene>
    <name evidence="2" type="ORF">DA73_0234580</name>
    <name evidence="1" type="ORF">DA73_0400035615</name>
</gene>
<accession>A0A0C1R2M7</accession>
<sequence>MDSSQITSFLRLLADVIESNPQVAKAIKEQMDKNTNLPKTEELSKTTIEPNDIAVKNLNDGHTLNGETLLTKSREILRGQGKEQLKIYLVEQGENVREILKFGQLDPNRSIRRRKNLNSIIEHIISHLIAQEKSGKTFAGSFPRV</sequence>
<keyword evidence="3" id="KW-1185">Reference proteome</keyword>
<evidence type="ECO:0000313" key="3">
    <source>
        <dbReference type="Proteomes" id="UP000029738"/>
    </source>
</evidence>
<organism evidence="2">
    <name type="scientific">Tolypothrix bouteillei VB521301</name>
    <dbReference type="NCBI Taxonomy" id="1479485"/>
    <lineage>
        <taxon>Bacteria</taxon>
        <taxon>Bacillati</taxon>
        <taxon>Cyanobacteriota</taxon>
        <taxon>Cyanophyceae</taxon>
        <taxon>Nostocales</taxon>
        <taxon>Tolypothrichaceae</taxon>
        <taxon>Tolypothrix</taxon>
    </lineage>
</organism>
<dbReference type="EMBL" id="JHEG02000059">
    <property type="protein sequence ID" value="KIE06510.1"/>
    <property type="molecule type" value="Genomic_DNA"/>
</dbReference>
<reference evidence="2" key="1">
    <citation type="journal article" date="2015" name="Genome Announc.">
        <title>Draft Genome Sequence of Tolypothrix boutellei Strain VB521301.</title>
        <authorList>
            <person name="Chandrababunaidu M.M."/>
            <person name="Singh D."/>
            <person name="Sen D."/>
            <person name="Bhan S."/>
            <person name="Das S."/>
            <person name="Gupta A."/>
            <person name="Adhikary S.P."/>
            <person name="Tripathy S."/>
        </authorList>
    </citation>
    <scope>NUCLEOTIDE SEQUENCE</scope>
    <source>
        <strain evidence="2">VB521301</strain>
    </source>
</reference>
<evidence type="ECO:0000313" key="1">
    <source>
        <dbReference type="EMBL" id="KAF3890184.1"/>
    </source>
</evidence>
<name>A0A0C1R2M7_9CYAN</name>
<protein>
    <submittedName>
        <fullName evidence="2">Uncharacterized protein</fullName>
    </submittedName>
</protein>
<dbReference type="OrthoDB" id="513979at2"/>
<dbReference type="AlphaFoldDB" id="A0A0C1R2M7"/>
<evidence type="ECO:0000313" key="2">
    <source>
        <dbReference type="EMBL" id="KIE06510.1"/>
    </source>
</evidence>
<dbReference type="EMBL" id="JHEG04000001">
    <property type="protein sequence ID" value="KAF3890184.1"/>
    <property type="molecule type" value="Genomic_DNA"/>
</dbReference>